<dbReference type="HAMAP" id="MF_00180">
    <property type="entry name" value="RibB"/>
    <property type="match status" value="1"/>
</dbReference>
<comment type="subunit">
    <text evidence="21">Homodimer.</text>
</comment>
<keyword evidence="10 20" id="KW-0547">Nucleotide-binding</keyword>
<evidence type="ECO:0000256" key="16">
    <source>
        <dbReference type="ARBA" id="ARBA00023239"/>
    </source>
</evidence>
<dbReference type="GO" id="GO:0000287">
    <property type="term" value="F:magnesium ion binding"/>
    <property type="evidence" value="ECO:0007669"/>
    <property type="project" value="UniProtKB-UniRule"/>
</dbReference>
<dbReference type="CDD" id="cd00641">
    <property type="entry name" value="GTP_cyclohydro2"/>
    <property type="match status" value="1"/>
</dbReference>
<organism evidence="23 24">
    <name type="scientific">Lichenicola cladoniae</name>
    <dbReference type="NCBI Taxonomy" id="1484109"/>
    <lineage>
        <taxon>Bacteria</taxon>
        <taxon>Pseudomonadati</taxon>
        <taxon>Pseudomonadota</taxon>
        <taxon>Alphaproteobacteria</taxon>
        <taxon>Acetobacterales</taxon>
        <taxon>Acetobacteraceae</taxon>
        <taxon>Lichenicola</taxon>
    </lineage>
</organism>
<evidence type="ECO:0000256" key="13">
    <source>
        <dbReference type="ARBA" id="ARBA00022842"/>
    </source>
</evidence>
<dbReference type="FunFam" id="3.90.870.10:FF:000001">
    <property type="entry name" value="Riboflavin biosynthesis protein RibBA"/>
    <property type="match status" value="1"/>
</dbReference>
<feature type="binding site" evidence="20">
    <location>
        <position position="278"/>
    </location>
    <ligand>
        <name>Zn(2+)</name>
        <dbReference type="ChEBI" id="CHEBI:29105"/>
        <note>catalytic</note>
    </ligand>
</feature>
<evidence type="ECO:0000256" key="8">
    <source>
        <dbReference type="ARBA" id="ARBA00022619"/>
    </source>
</evidence>
<feature type="binding site" evidence="21">
    <location>
        <position position="147"/>
    </location>
    <ligand>
        <name>Mg(2+)</name>
        <dbReference type="ChEBI" id="CHEBI:18420"/>
        <label>2</label>
    </ligand>
</feature>
<keyword evidence="17" id="KW-0511">Multifunctional enzyme</keyword>
<comment type="pathway">
    <text evidence="5 21">Cofactor biosynthesis; riboflavin biosynthesis; 2-hydroxy-3-oxobutyl phosphate from D-ribulose 5-phosphate: step 1/1.</text>
</comment>
<dbReference type="RefSeq" id="WP_275434167.1">
    <property type="nucleotide sequence ID" value="NZ_CP053708.1"/>
</dbReference>
<evidence type="ECO:0000256" key="11">
    <source>
        <dbReference type="ARBA" id="ARBA00022801"/>
    </source>
</evidence>
<feature type="binding site" evidence="21">
    <location>
        <position position="32"/>
    </location>
    <ligand>
        <name>Mg(2+)</name>
        <dbReference type="ChEBI" id="CHEBI:18420"/>
        <label>1</label>
    </ligand>
</feature>
<dbReference type="NCBIfam" id="NF001591">
    <property type="entry name" value="PRK00393.1"/>
    <property type="match status" value="1"/>
</dbReference>
<evidence type="ECO:0000256" key="5">
    <source>
        <dbReference type="ARBA" id="ARBA00004904"/>
    </source>
</evidence>
<dbReference type="AlphaFoldDB" id="A0A6M8HK09"/>
<comment type="cofactor">
    <cofactor evidence="2">
        <name>Mn(2+)</name>
        <dbReference type="ChEBI" id="CHEBI:29035"/>
    </cofactor>
</comment>
<evidence type="ECO:0000256" key="17">
    <source>
        <dbReference type="ARBA" id="ARBA00023268"/>
    </source>
</evidence>
<feature type="binding site" evidence="21">
    <location>
        <position position="32"/>
    </location>
    <ligand>
        <name>Mg(2+)</name>
        <dbReference type="ChEBI" id="CHEBI:18420"/>
        <label>2</label>
    </ligand>
</feature>
<keyword evidence="9 21" id="KW-0479">Metal-binding</keyword>
<dbReference type="PIRSF" id="PIRSF001259">
    <property type="entry name" value="RibA"/>
    <property type="match status" value="1"/>
</dbReference>
<evidence type="ECO:0000256" key="19">
    <source>
        <dbReference type="ARBA" id="ARBA00049295"/>
    </source>
</evidence>
<protein>
    <recommendedName>
        <fullName evidence="20 21">Multifunctional fusion protein</fullName>
    </recommendedName>
    <domain>
        <recommendedName>
            <fullName evidence="20">GTP cyclohydrolase-2</fullName>
            <ecNumber evidence="20">3.5.4.25</ecNumber>
        </recommendedName>
        <alternativeName>
            <fullName evidence="20">GTP cyclohydrolase II</fullName>
        </alternativeName>
    </domain>
    <domain>
        <recommendedName>
            <fullName evidence="21">3,4-dihydroxy-2-butanone 4-phosphate synthase</fullName>
            <shortName evidence="21">DHBP synthase</shortName>
            <ecNumber evidence="21">4.1.99.12</ecNumber>
        </recommendedName>
    </domain>
</protein>
<comment type="function">
    <text evidence="3 21">Catalyzes the conversion of D-ribulose 5-phosphate to formate and 3,4-dihydroxy-2-butanone 4-phosphate.</text>
</comment>
<keyword evidence="24" id="KW-1185">Reference proteome</keyword>
<feature type="binding site" evidence="20">
    <location>
        <position position="283"/>
    </location>
    <ligand>
        <name>GTP</name>
        <dbReference type="ChEBI" id="CHEBI:37565"/>
    </ligand>
</feature>
<dbReference type="EC" id="4.1.99.12" evidence="21"/>
<dbReference type="FunFam" id="3.40.50.10990:FF:000001">
    <property type="entry name" value="Riboflavin biosynthesis protein RibBA"/>
    <property type="match status" value="1"/>
</dbReference>
<evidence type="ECO:0000256" key="20">
    <source>
        <dbReference type="HAMAP-Rule" id="MF_00179"/>
    </source>
</evidence>
<dbReference type="NCBIfam" id="TIGR00506">
    <property type="entry name" value="ribB"/>
    <property type="match status" value="1"/>
</dbReference>
<keyword evidence="8 21" id="KW-0686">Riboflavin biosynthesis</keyword>
<comment type="similarity">
    <text evidence="20">Belongs to the GTP cyclohydrolase II family.</text>
</comment>
<evidence type="ECO:0000256" key="10">
    <source>
        <dbReference type="ARBA" id="ARBA00022741"/>
    </source>
</evidence>
<dbReference type="InterPro" id="IPR036144">
    <property type="entry name" value="RibA-like_sf"/>
</dbReference>
<evidence type="ECO:0000256" key="15">
    <source>
        <dbReference type="ARBA" id="ARBA00023211"/>
    </source>
</evidence>
<comment type="cofactor">
    <cofactor evidence="20">
        <name>Zn(2+)</name>
        <dbReference type="ChEBI" id="CHEBI:29105"/>
    </cofactor>
    <text evidence="20">Binds 1 zinc ion per subunit.</text>
</comment>
<evidence type="ECO:0000313" key="24">
    <source>
        <dbReference type="Proteomes" id="UP000500767"/>
    </source>
</evidence>
<evidence type="ECO:0000256" key="12">
    <source>
        <dbReference type="ARBA" id="ARBA00022833"/>
    </source>
</evidence>
<keyword evidence="11 20" id="KW-0378">Hydrolase</keyword>
<dbReference type="HAMAP" id="MF_00179">
    <property type="entry name" value="RibA"/>
    <property type="match status" value="1"/>
</dbReference>
<dbReference type="Pfam" id="PF00925">
    <property type="entry name" value="GTP_cyclohydro2"/>
    <property type="match status" value="1"/>
</dbReference>
<dbReference type="PANTHER" id="PTHR21327">
    <property type="entry name" value="GTP CYCLOHYDROLASE II-RELATED"/>
    <property type="match status" value="1"/>
</dbReference>
<feature type="binding site" evidence="20">
    <location>
        <position position="267"/>
    </location>
    <ligand>
        <name>Zn(2+)</name>
        <dbReference type="ChEBI" id="CHEBI:29105"/>
        <note>catalytic</note>
    </ligand>
</feature>
<feature type="active site" description="Proton acceptor" evidence="20">
    <location>
        <position position="340"/>
    </location>
</feature>
<evidence type="ECO:0000256" key="21">
    <source>
        <dbReference type="HAMAP-Rule" id="MF_00180"/>
    </source>
</evidence>
<keyword evidence="13 21" id="KW-0460">Magnesium</keyword>
<comment type="similarity">
    <text evidence="6">In the N-terminal section; belongs to the DHBP synthase family.</text>
</comment>
<feature type="binding site" evidence="21">
    <location>
        <position position="36"/>
    </location>
    <ligand>
        <name>D-ribulose 5-phosphate</name>
        <dbReference type="ChEBI" id="CHEBI:58121"/>
    </ligand>
</feature>
<dbReference type="Pfam" id="PF00926">
    <property type="entry name" value="DHBP_synthase"/>
    <property type="match status" value="1"/>
</dbReference>
<dbReference type="SUPFAM" id="SSF142695">
    <property type="entry name" value="RibA-like"/>
    <property type="match status" value="1"/>
</dbReference>
<keyword evidence="14 20" id="KW-0342">GTP-binding</keyword>
<dbReference type="GO" id="GO:0008270">
    <property type="term" value="F:zinc ion binding"/>
    <property type="evidence" value="ECO:0007669"/>
    <property type="project" value="UniProtKB-UniRule"/>
</dbReference>
<sequence length="425" mass="45083">MTSKPLTPSIEAAIEALRAGRMVIMTDDLDRENEGDLVIAAEFATPEAINFMVTHARGLVCLALEEARVEQLALPMMVVDNRAPRTTAFTVSIEATEGVTTGISAHDRARTIQAAVAAEAVPGDLISPGHVFPLRAVKGGVLARTGHTEGSIDLARLAGLRPAAVICEVMSAGGDMARMPELRAFGIEHGMPIVTIAELVEYLSEPVVTHIATTSLPVGSFGTDGTAVFEMHAFRDTAGAEHLALVKGNPGQAPATRPPLVRLHSECVTGDVFGSLRCDCGSQLHAAMDRISSADSGVLVYLRDQEGRGIGLANKVRAYELQDQGLDTIEANHRLGFAADARDWTVAAAILRHLGVQTLALLTNNPAKITALEERGFTVAASPSLETAPTAYNQAYLRTKRDRMGHTLHAEMSSAAQNDLPHAAE</sequence>
<comment type="catalytic activity">
    <reaction evidence="19 20">
        <text>GTP + 4 H2O = 2,5-diamino-6-hydroxy-4-(5-phosphoribosylamino)-pyrimidine + formate + 2 phosphate + 3 H(+)</text>
        <dbReference type="Rhea" id="RHEA:23704"/>
        <dbReference type="ChEBI" id="CHEBI:15377"/>
        <dbReference type="ChEBI" id="CHEBI:15378"/>
        <dbReference type="ChEBI" id="CHEBI:15740"/>
        <dbReference type="ChEBI" id="CHEBI:37565"/>
        <dbReference type="ChEBI" id="CHEBI:43474"/>
        <dbReference type="ChEBI" id="CHEBI:58614"/>
        <dbReference type="EC" id="3.5.4.25"/>
    </reaction>
</comment>
<feature type="binding site" evidence="21">
    <location>
        <begin position="31"/>
        <end position="32"/>
    </location>
    <ligand>
        <name>D-ribulose 5-phosphate</name>
        <dbReference type="ChEBI" id="CHEBI:58121"/>
    </ligand>
</feature>
<keyword evidence="15 21" id="KW-0464">Manganese</keyword>
<evidence type="ECO:0000259" key="22">
    <source>
        <dbReference type="Pfam" id="PF00925"/>
    </source>
</evidence>
<dbReference type="GO" id="GO:0005829">
    <property type="term" value="C:cytosol"/>
    <property type="evidence" value="ECO:0007669"/>
    <property type="project" value="TreeGrafter"/>
</dbReference>
<dbReference type="GO" id="GO:0008686">
    <property type="term" value="F:3,4-dihydroxy-2-butanone-4-phosphate synthase activity"/>
    <property type="evidence" value="ECO:0007669"/>
    <property type="project" value="UniProtKB-UniRule"/>
</dbReference>
<evidence type="ECO:0000256" key="1">
    <source>
        <dbReference type="ARBA" id="ARBA00000141"/>
    </source>
</evidence>
<feature type="binding site" evidence="20">
    <location>
        <begin position="306"/>
        <end position="308"/>
    </location>
    <ligand>
        <name>GTP</name>
        <dbReference type="ChEBI" id="CHEBI:37565"/>
    </ligand>
</feature>
<feature type="binding site" evidence="20">
    <location>
        <position position="328"/>
    </location>
    <ligand>
        <name>GTP</name>
        <dbReference type="ChEBI" id="CHEBI:37565"/>
    </ligand>
</feature>
<accession>A0A6M8HK09</accession>
<feature type="binding site" evidence="21">
    <location>
        <begin position="144"/>
        <end position="148"/>
    </location>
    <ligand>
        <name>D-ribulose 5-phosphate</name>
        <dbReference type="ChEBI" id="CHEBI:58121"/>
    </ligand>
</feature>
<evidence type="ECO:0000256" key="6">
    <source>
        <dbReference type="ARBA" id="ARBA00005520"/>
    </source>
</evidence>
<dbReference type="Gene3D" id="3.90.870.10">
    <property type="entry name" value="DHBP synthase"/>
    <property type="match status" value="1"/>
</dbReference>
<evidence type="ECO:0000256" key="2">
    <source>
        <dbReference type="ARBA" id="ARBA00001936"/>
    </source>
</evidence>
<comment type="pathway">
    <text evidence="4 20">Cofactor biosynthesis; riboflavin biosynthesis; 5-amino-6-(D-ribitylamino)uracil from GTP: step 1/4.</text>
</comment>
<evidence type="ECO:0000256" key="3">
    <source>
        <dbReference type="ARBA" id="ARBA00002284"/>
    </source>
</evidence>
<proteinExistence type="inferred from homology"/>
<dbReference type="InterPro" id="IPR000926">
    <property type="entry name" value="RibA"/>
</dbReference>
<comment type="catalytic activity">
    <reaction evidence="1 21">
        <text>D-ribulose 5-phosphate = (2S)-2-hydroxy-3-oxobutyl phosphate + formate + H(+)</text>
        <dbReference type="Rhea" id="RHEA:18457"/>
        <dbReference type="ChEBI" id="CHEBI:15378"/>
        <dbReference type="ChEBI" id="CHEBI:15740"/>
        <dbReference type="ChEBI" id="CHEBI:58121"/>
        <dbReference type="ChEBI" id="CHEBI:58830"/>
        <dbReference type="EC" id="4.1.99.12"/>
    </reaction>
</comment>
<dbReference type="UniPathway" id="UPA00275">
    <property type="reaction ID" value="UER00399"/>
</dbReference>
<name>A0A6M8HK09_9PROT</name>
<dbReference type="SUPFAM" id="SSF55821">
    <property type="entry name" value="YrdC/RibB"/>
    <property type="match status" value="1"/>
</dbReference>
<dbReference type="GO" id="GO:0030145">
    <property type="term" value="F:manganese ion binding"/>
    <property type="evidence" value="ECO:0007669"/>
    <property type="project" value="UniProtKB-UniRule"/>
</dbReference>
<gene>
    <name evidence="21 23" type="primary">ribB</name>
    <name evidence="20" type="synonym">ribA</name>
    <name evidence="23" type="ORF">HN018_01915</name>
</gene>
<feature type="binding site" evidence="20">
    <location>
        <begin position="262"/>
        <end position="266"/>
    </location>
    <ligand>
        <name>GTP</name>
        <dbReference type="ChEBI" id="CHEBI:37565"/>
    </ligand>
</feature>
<dbReference type="GO" id="GO:0005525">
    <property type="term" value="F:GTP binding"/>
    <property type="evidence" value="ECO:0007669"/>
    <property type="project" value="UniProtKB-KW"/>
</dbReference>
<evidence type="ECO:0000313" key="23">
    <source>
        <dbReference type="EMBL" id="QKE88966.1"/>
    </source>
</evidence>
<evidence type="ECO:0000256" key="18">
    <source>
        <dbReference type="ARBA" id="ARBA00043932"/>
    </source>
</evidence>
<keyword evidence="12 20" id="KW-0862">Zinc</keyword>
<dbReference type="InterPro" id="IPR000422">
    <property type="entry name" value="DHBP_synthase_RibB"/>
</dbReference>
<dbReference type="NCBIfam" id="TIGR00505">
    <property type="entry name" value="ribA"/>
    <property type="match status" value="1"/>
</dbReference>
<dbReference type="EC" id="3.5.4.25" evidence="20"/>
<evidence type="ECO:0000256" key="9">
    <source>
        <dbReference type="ARBA" id="ARBA00022723"/>
    </source>
</evidence>
<comment type="similarity">
    <text evidence="21">Belongs to the DHBP synthase family.</text>
</comment>
<dbReference type="Proteomes" id="UP000500767">
    <property type="component" value="Chromosome"/>
</dbReference>
<feature type="domain" description="GTP cyclohydrolase II" evidence="22">
    <location>
        <begin position="227"/>
        <end position="380"/>
    </location>
</feature>
<feature type="site" description="Essential for catalytic activity" evidence="21">
    <location>
        <position position="130"/>
    </location>
</feature>
<feature type="binding site" evidence="20">
    <location>
        <position position="368"/>
    </location>
    <ligand>
        <name>GTP</name>
        <dbReference type="ChEBI" id="CHEBI:37565"/>
    </ligand>
</feature>
<feature type="site" description="Essential for catalytic activity" evidence="21">
    <location>
        <position position="168"/>
    </location>
</feature>
<evidence type="ECO:0000256" key="7">
    <source>
        <dbReference type="ARBA" id="ARBA00008976"/>
    </source>
</evidence>
<feature type="binding site" evidence="20">
    <location>
        <position position="363"/>
    </location>
    <ligand>
        <name>GTP</name>
        <dbReference type="ChEBI" id="CHEBI:37565"/>
    </ligand>
</feature>
<reference evidence="23 24" key="1">
    <citation type="journal article" date="2014" name="World J. Microbiol. Biotechnol.">
        <title>Biodiversity and physiological characteristics of Antarctic and Arctic lichens-associated bacteria.</title>
        <authorList>
            <person name="Lee Y.M."/>
            <person name="Kim E.H."/>
            <person name="Lee H.K."/>
            <person name="Hong S.G."/>
        </authorList>
    </citation>
    <scope>NUCLEOTIDE SEQUENCE [LARGE SCALE GENOMIC DNA]</scope>
    <source>
        <strain evidence="23 24">PAMC 26569</strain>
    </source>
</reference>
<dbReference type="GO" id="GO:0009231">
    <property type="term" value="P:riboflavin biosynthetic process"/>
    <property type="evidence" value="ECO:0007669"/>
    <property type="project" value="UniProtKB-UniRule"/>
</dbReference>
<dbReference type="Gene3D" id="3.40.50.10990">
    <property type="entry name" value="GTP cyclohydrolase II"/>
    <property type="match status" value="1"/>
</dbReference>
<dbReference type="GO" id="GO:0003935">
    <property type="term" value="F:GTP cyclohydrolase II activity"/>
    <property type="evidence" value="ECO:0007669"/>
    <property type="project" value="UniProtKB-UniRule"/>
</dbReference>
<comment type="cofactor">
    <cofactor evidence="21">
        <name>Mg(2+)</name>
        <dbReference type="ChEBI" id="CHEBI:18420"/>
    </cofactor>
    <cofactor evidence="21">
        <name>Mn(2+)</name>
        <dbReference type="ChEBI" id="CHEBI:29035"/>
    </cofactor>
    <text evidence="21">Binds 2 divalent metal cations per subunit. Magnesium or manganese.</text>
</comment>
<evidence type="ECO:0000256" key="4">
    <source>
        <dbReference type="ARBA" id="ARBA00004853"/>
    </source>
</evidence>
<comment type="similarity">
    <text evidence="7">In the C-terminal section; belongs to the GTP cyclohydrolase II family.</text>
</comment>
<dbReference type="KEGG" id="lck:HN018_01915"/>
<dbReference type="InterPro" id="IPR032677">
    <property type="entry name" value="GTP_cyclohydro_II"/>
</dbReference>
<dbReference type="EMBL" id="CP053708">
    <property type="protein sequence ID" value="QKE88966.1"/>
    <property type="molecule type" value="Genomic_DNA"/>
</dbReference>
<evidence type="ECO:0000256" key="14">
    <source>
        <dbReference type="ARBA" id="ARBA00023134"/>
    </source>
</evidence>
<dbReference type="PANTHER" id="PTHR21327:SF18">
    <property type="entry name" value="3,4-DIHYDROXY-2-BUTANONE 4-PHOSPHATE SYNTHASE"/>
    <property type="match status" value="1"/>
</dbReference>
<keyword evidence="16 21" id="KW-0456">Lyase</keyword>
<comment type="function">
    <text evidence="18 20">Catalyzes the conversion of GTP to 2,5-diamino-6-ribosylamino-4(3H)-pyrimidinone 5'-phosphate (DARP), formate and pyrophosphate.</text>
</comment>
<dbReference type="InterPro" id="IPR017945">
    <property type="entry name" value="DHBP_synth_RibB-like_a/b_dom"/>
</dbReference>
<feature type="active site" description="Nucleophile" evidence="20">
    <location>
        <position position="342"/>
    </location>
</feature>
<feature type="binding site" evidence="20">
    <location>
        <position position="280"/>
    </location>
    <ligand>
        <name>Zn(2+)</name>
        <dbReference type="ChEBI" id="CHEBI:29105"/>
        <note>catalytic</note>
    </ligand>
</feature>